<feature type="transmembrane region" description="Helical" evidence="1">
    <location>
        <begin position="121"/>
        <end position="144"/>
    </location>
</feature>
<feature type="transmembrane region" description="Helical" evidence="1">
    <location>
        <begin position="17"/>
        <end position="36"/>
    </location>
</feature>
<feature type="transmembrane region" description="Helical" evidence="1">
    <location>
        <begin position="91"/>
        <end position="115"/>
    </location>
</feature>
<keyword evidence="1" id="KW-1133">Transmembrane helix</keyword>
<evidence type="ECO:0000313" key="2">
    <source>
        <dbReference type="EMBL" id="ABQ25645.1"/>
    </source>
</evidence>
<keyword evidence="1" id="KW-0812">Transmembrane</keyword>
<accession>A5GDY7</accession>
<dbReference type="STRING" id="351605.Gura_1445"/>
<name>A5GDY7_GEOUR</name>
<protein>
    <recommendedName>
        <fullName evidence="4">DUF2721 domain-containing protein</fullName>
    </recommendedName>
</protein>
<evidence type="ECO:0008006" key="4">
    <source>
        <dbReference type="Google" id="ProtNLM"/>
    </source>
</evidence>
<dbReference type="EMBL" id="CP000698">
    <property type="protein sequence ID" value="ABQ25645.1"/>
    <property type="molecule type" value="Genomic_DNA"/>
</dbReference>
<dbReference type="HOGENOM" id="CLU_111078_0_0_7"/>
<keyword evidence="1" id="KW-0472">Membrane</keyword>
<dbReference type="Pfam" id="PF11026">
    <property type="entry name" value="DUF2721"/>
    <property type="match status" value="1"/>
</dbReference>
<dbReference type="KEGG" id="gur:Gura_1445"/>
<evidence type="ECO:0000313" key="3">
    <source>
        <dbReference type="Proteomes" id="UP000006695"/>
    </source>
</evidence>
<evidence type="ECO:0000256" key="1">
    <source>
        <dbReference type="SAM" id="Phobius"/>
    </source>
</evidence>
<dbReference type="OrthoDB" id="342619at2"/>
<dbReference type="RefSeq" id="WP_011938361.1">
    <property type="nucleotide sequence ID" value="NC_009483.1"/>
</dbReference>
<dbReference type="Proteomes" id="UP000006695">
    <property type="component" value="Chromosome"/>
</dbReference>
<dbReference type="AlphaFoldDB" id="A5GDY7"/>
<reference evidence="2 3" key="1">
    <citation type="submission" date="2007-05" db="EMBL/GenBank/DDBJ databases">
        <title>Complete sequence of Geobacter uraniireducens Rf4.</title>
        <authorList>
            <consortium name="US DOE Joint Genome Institute"/>
            <person name="Copeland A."/>
            <person name="Lucas S."/>
            <person name="Lapidus A."/>
            <person name="Barry K."/>
            <person name="Detter J.C."/>
            <person name="Glavina del Rio T."/>
            <person name="Hammon N."/>
            <person name="Israni S."/>
            <person name="Dalin E."/>
            <person name="Tice H."/>
            <person name="Pitluck S."/>
            <person name="Chertkov O."/>
            <person name="Brettin T."/>
            <person name="Bruce D."/>
            <person name="Han C."/>
            <person name="Schmutz J."/>
            <person name="Larimer F."/>
            <person name="Land M."/>
            <person name="Hauser L."/>
            <person name="Kyrpides N."/>
            <person name="Mikhailova N."/>
            <person name="Shelobolina E."/>
            <person name="Aklujkar M."/>
            <person name="Lovley D."/>
            <person name="Richardson P."/>
        </authorList>
    </citation>
    <scope>NUCLEOTIDE SEQUENCE [LARGE SCALE GENOMIC DNA]</scope>
    <source>
        <strain evidence="2 3">Rf4</strain>
    </source>
</reference>
<dbReference type="InterPro" id="IPR021279">
    <property type="entry name" value="DUF2721"/>
</dbReference>
<proteinExistence type="predicted"/>
<dbReference type="PROSITE" id="PS51257">
    <property type="entry name" value="PROKAR_LIPOPROTEIN"/>
    <property type="match status" value="1"/>
</dbReference>
<sequence length="178" mass="19814">MPLHEKELLDALSSTRILTSMITPAVLISACGTLIFSTSGRLGRLFDRVNSMKSEVEGILAGHFTFHEERLAYIRAQLWRQRIRTILIQRALAALYTATALFVASSLAIAFNVAFGGPETSWIPTAIALLGGLFLFAASALLLYESRYNLTFINSHIDFIAFLEENCRKTGEDEQQKQ</sequence>
<organism evidence="2 3">
    <name type="scientific">Geotalea uraniireducens (strain Rf4)</name>
    <name type="common">Geobacter uraniireducens</name>
    <dbReference type="NCBI Taxonomy" id="351605"/>
    <lineage>
        <taxon>Bacteria</taxon>
        <taxon>Pseudomonadati</taxon>
        <taxon>Thermodesulfobacteriota</taxon>
        <taxon>Desulfuromonadia</taxon>
        <taxon>Geobacterales</taxon>
        <taxon>Geobacteraceae</taxon>
        <taxon>Geotalea</taxon>
    </lineage>
</organism>
<gene>
    <name evidence="2" type="ordered locus">Gura_1445</name>
</gene>
<keyword evidence="3" id="KW-1185">Reference proteome</keyword>